<dbReference type="AlphaFoldDB" id="A0A5B7ISF0"/>
<gene>
    <name evidence="1" type="ORF">E2C01_077795</name>
</gene>
<dbReference type="Proteomes" id="UP000324222">
    <property type="component" value="Unassembled WGS sequence"/>
</dbReference>
<evidence type="ECO:0000313" key="1">
    <source>
        <dbReference type="EMBL" id="MPC83104.1"/>
    </source>
</evidence>
<keyword evidence="2" id="KW-1185">Reference proteome</keyword>
<evidence type="ECO:0000313" key="2">
    <source>
        <dbReference type="Proteomes" id="UP000324222"/>
    </source>
</evidence>
<comment type="caution">
    <text evidence="1">The sequence shown here is derived from an EMBL/GenBank/DDBJ whole genome shotgun (WGS) entry which is preliminary data.</text>
</comment>
<accession>A0A5B7ISF0</accession>
<name>A0A5B7ISF0_PORTR</name>
<reference evidence="1" key="1">
    <citation type="submission" date="2019-05" db="EMBL/GenBank/DDBJ databases">
        <title>Another draft genome of Portunus trituberculatus and its Hox gene families provides insights of decapod evolution.</title>
        <authorList>
            <person name="Jeong J.-H."/>
            <person name="Song I."/>
            <person name="Kim S."/>
            <person name="Choi T."/>
            <person name="Kim D."/>
            <person name="Ryu S."/>
            <person name="Kim W."/>
        </authorList>
    </citation>
    <scope>NUCLEOTIDE SEQUENCE [LARGE SCALE GENOMIC DNA]</scope>
    <source>
        <tissue evidence="1">Muscle</tissue>
    </source>
</reference>
<protein>
    <submittedName>
        <fullName evidence="1">Uncharacterized protein</fullName>
    </submittedName>
</protein>
<proteinExistence type="predicted"/>
<organism evidence="1 2">
    <name type="scientific">Portunus trituberculatus</name>
    <name type="common">Swimming crab</name>
    <name type="synonym">Neptunus trituberculatus</name>
    <dbReference type="NCBI Taxonomy" id="210409"/>
    <lineage>
        <taxon>Eukaryota</taxon>
        <taxon>Metazoa</taxon>
        <taxon>Ecdysozoa</taxon>
        <taxon>Arthropoda</taxon>
        <taxon>Crustacea</taxon>
        <taxon>Multicrustacea</taxon>
        <taxon>Malacostraca</taxon>
        <taxon>Eumalacostraca</taxon>
        <taxon>Eucarida</taxon>
        <taxon>Decapoda</taxon>
        <taxon>Pleocyemata</taxon>
        <taxon>Brachyura</taxon>
        <taxon>Eubrachyura</taxon>
        <taxon>Portunoidea</taxon>
        <taxon>Portunidae</taxon>
        <taxon>Portuninae</taxon>
        <taxon>Portunus</taxon>
    </lineage>
</organism>
<sequence>MTIASKLNLHKYSLHTFNNTLQKQFLESDNYLIERRFAVSNMLFSLTNSNISTSTPHFQTFLRDVIT</sequence>
<dbReference type="EMBL" id="VSRR010061533">
    <property type="protein sequence ID" value="MPC83104.1"/>
    <property type="molecule type" value="Genomic_DNA"/>
</dbReference>